<evidence type="ECO:0000313" key="2">
    <source>
        <dbReference type="EMBL" id="RZS87319.1"/>
    </source>
</evidence>
<accession>A0A4Q7NPW0</accession>
<keyword evidence="1" id="KW-0732">Signal</keyword>
<gene>
    <name evidence="2" type="ORF">EV189_2744</name>
</gene>
<comment type="caution">
    <text evidence="2">The sequence shown here is derived from an EMBL/GenBank/DDBJ whole genome shotgun (WGS) entry which is preliminary data.</text>
</comment>
<dbReference type="AlphaFoldDB" id="A0A4Q7NPW0"/>
<keyword evidence="3" id="KW-1185">Reference proteome</keyword>
<evidence type="ECO:0000313" key="3">
    <source>
        <dbReference type="Proteomes" id="UP000293638"/>
    </source>
</evidence>
<dbReference type="RefSeq" id="WP_130493453.1">
    <property type="nucleotide sequence ID" value="NZ_SGXD01000003.1"/>
</dbReference>
<feature type="chain" id="PRO_5020483668" evidence="1">
    <location>
        <begin position="26"/>
        <end position="290"/>
    </location>
</feature>
<dbReference type="SUPFAM" id="SSF49503">
    <property type="entry name" value="Cupredoxins"/>
    <property type="match status" value="1"/>
</dbReference>
<evidence type="ECO:0000256" key="1">
    <source>
        <dbReference type="SAM" id="SignalP"/>
    </source>
</evidence>
<organism evidence="2 3">
    <name type="scientific">Motilibacter rhizosphaerae</name>
    <dbReference type="NCBI Taxonomy" id="598652"/>
    <lineage>
        <taxon>Bacteria</taxon>
        <taxon>Bacillati</taxon>
        <taxon>Actinomycetota</taxon>
        <taxon>Actinomycetes</taxon>
        <taxon>Motilibacterales</taxon>
        <taxon>Motilibacteraceae</taxon>
        <taxon>Motilibacter</taxon>
    </lineage>
</organism>
<dbReference type="Proteomes" id="UP000293638">
    <property type="component" value="Unassembled WGS sequence"/>
</dbReference>
<dbReference type="EMBL" id="SGXD01000003">
    <property type="protein sequence ID" value="RZS87319.1"/>
    <property type="molecule type" value="Genomic_DNA"/>
</dbReference>
<reference evidence="2 3" key="1">
    <citation type="submission" date="2019-02" db="EMBL/GenBank/DDBJ databases">
        <title>Genomic Encyclopedia of Type Strains, Phase IV (KMG-IV): sequencing the most valuable type-strain genomes for metagenomic binning, comparative biology and taxonomic classification.</title>
        <authorList>
            <person name="Goeker M."/>
        </authorList>
    </citation>
    <scope>NUCLEOTIDE SEQUENCE [LARGE SCALE GENOMIC DNA]</scope>
    <source>
        <strain evidence="2 3">DSM 45622</strain>
    </source>
</reference>
<sequence>MHKRILAALPAAALLLAAAPGAASAADPAAAPGADVTVSLTAKAFHLSTTKVTHSGAVSFAVSTPTVPADETVGFLVFKPKKGYTSKQIAGWIRVVSGDGTTPAQAAATTRKLHAGATFYGGADVGKATPLTAWLTLTPGTYYAIDEASFSVRTLTISGAATHTAPKSTATATMVDGERFRLPSTLPKSGTLLVKNTSDDLHFLFLEGLKKGSTKAKLAAFLKLAAAGKNPGPPPLTGIAFGTDVLSPGQSQLLTYSAPAGPYGGFCWVPDETTGMPHALMGMWAFSPLK</sequence>
<protein>
    <submittedName>
        <fullName evidence="2">Uncharacterized protein</fullName>
    </submittedName>
</protein>
<dbReference type="OrthoDB" id="162678at2"/>
<feature type="signal peptide" evidence="1">
    <location>
        <begin position="1"/>
        <end position="25"/>
    </location>
</feature>
<proteinExistence type="predicted"/>
<name>A0A4Q7NPW0_9ACTN</name>
<dbReference type="InterPro" id="IPR008972">
    <property type="entry name" value="Cupredoxin"/>
</dbReference>